<protein>
    <submittedName>
        <fullName evidence="2">Uncharacterized protein</fullName>
    </submittedName>
</protein>
<dbReference type="HOGENOM" id="CLU_2382009_0_0_0"/>
<name>W0RM14_9BACT</name>
<feature type="region of interest" description="Disordered" evidence="1">
    <location>
        <begin position="74"/>
        <end position="94"/>
    </location>
</feature>
<keyword evidence="2" id="KW-0614">Plasmid</keyword>
<dbReference type="KEGG" id="gba:J421_4584"/>
<keyword evidence="4" id="KW-1185">Reference proteome</keyword>
<dbReference type="AlphaFoldDB" id="W0RM14"/>
<evidence type="ECO:0000313" key="3">
    <source>
        <dbReference type="EMBL" id="AHG92187.1"/>
    </source>
</evidence>
<dbReference type="RefSeq" id="WP_148306499.1">
    <property type="nucleotide sequence ID" value="NZ_CP007129.1"/>
</dbReference>
<evidence type="ECO:0000313" key="4">
    <source>
        <dbReference type="Proteomes" id="UP000019151"/>
    </source>
</evidence>
<evidence type="ECO:0000256" key="1">
    <source>
        <dbReference type="SAM" id="MobiDB-lite"/>
    </source>
</evidence>
<dbReference type="InParanoid" id="W0RM14"/>
<reference evidence="2" key="1">
    <citation type="submission" date="2013-12" db="EMBL/GenBank/DDBJ databases">
        <authorList>
            <person name="DeBruyn J.M."/>
            <person name="Radosevich M."/>
            <person name="Wommack K.Eric."/>
            <person name="Polson S."/>
            <person name="Hauser L.J."/>
            <person name="Fawaz M.N."/>
            <person name="Korlach J."/>
            <person name="Tsai Y.-C."/>
        </authorList>
    </citation>
    <scope>NUCLEOTIDE SEQUENCE</scope>
    <source>
        <strain evidence="2">KBS708</strain>
        <plasmid evidence="2">1</plasmid>
    </source>
</reference>
<dbReference type="Proteomes" id="UP000019151">
    <property type="component" value="Plasmid 1"/>
</dbReference>
<proteinExistence type="predicted"/>
<geneLocation type="plasmid" evidence="2 4">
    <name>1</name>
</geneLocation>
<gene>
    <name evidence="2" type="ORF">J421_4584</name>
    <name evidence="3" type="ORF">J421_4652</name>
</gene>
<dbReference type="EMBL" id="CP007129">
    <property type="protein sequence ID" value="AHG92187.1"/>
    <property type="molecule type" value="Genomic_DNA"/>
</dbReference>
<accession>W0RM14</accession>
<evidence type="ECO:0000313" key="2">
    <source>
        <dbReference type="EMBL" id="AHG92119.1"/>
    </source>
</evidence>
<reference evidence="2 4" key="2">
    <citation type="journal article" date="2014" name="Genome Announc.">
        <title>Genome Sequence and Methylome of Soil Bacterium Gemmatirosa kalamazoonensis KBS708T, a Member of the Rarely Cultivated Gemmatimonadetes Phylum.</title>
        <authorList>
            <person name="Debruyn J.M."/>
            <person name="Radosevich M."/>
            <person name="Wommack K.E."/>
            <person name="Polson S.W."/>
            <person name="Hauser L.J."/>
            <person name="Fawaz M.N."/>
            <person name="Korlach J."/>
            <person name="Tsai Y.C."/>
        </authorList>
    </citation>
    <scope>NUCLEOTIDE SEQUENCE [LARGE SCALE GENOMIC DNA]</scope>
    <source>
        <strain evidence="2 4">KBS708</strain>
        <plasmid evidence="2">1</plasmid>
        <plasmid evidence="4">Plasmid 1</plasmid>
    </source>
</reference>
<dbReference type="EMBL" id="CP007129">
    <property type="protein sequence ID" value="AHG92119.1"/>
    <property type="molecule type" value="Genomic_DNA"/>
</dbReference>
<dbReference type="KEGG" id="gba:J421_4652"/>
<sequence length="94" mass="10574">MPNAPAPRVMVIVDVGAFRLERECAWKDRVRVRRELVAEARAALDEHEELRPRVDTVHGGHAVPFVDDLDYGGRRSPARPREIGFTAPRCAEST</sequence>
<organism evidence="2 4">
    <name type="scientific">Gemmatirosa kalamazoonensis</name>
    <dbReference type="NCBI Taxonomy" id="861299"/>
    <lineage>
        <taxon>Bacteria</taxon>
        <taxon>Pseudomonadati</taxon>
        <taxon>Gemmatimonadota</taxon>
        <taxon>Gemmatimonadia</taxon>
        <taxon>Gemmatimonadales</taxon>
        <taxon>Gemmatimonadaceae</taxon>
        <taxon>Gemmatirosa</taxon>
    </lineage>
</organism>